<feature type="region of interest" description="Disordered" evidence="10">
    <location>
        <begin position="1"/>
        <end position="26"/>
    </location>
</feature>
<keyword evidence="2" id="KW-0813">Transport</keyword>
<gene>
    <name evidence="14" type="ORF">GBAR_LOCUS28494</name>
</gene>
<feature type="transmembrane region" description="Helical" evidence="11">
    <location>
        <begin position="46"/>
        <end position="65"/>
    </location>
</feature>
<organism evidence="14 15">
    <name type="scientific">Geodia barretti</name>
    <name type="common">Barrett's horny sponge</name>
    <dbReference type="NCBI Taxonomy" id="519541"/>
    <lineage>
        <taxon>Eukaryota</taxon>
        <taxon>Metazoa</taxon>
        <taxon>Porifera</taxon>
        <taxon>Demospongiae</taxon>
        <taxon>Heteroscleromorpha</taxon>
        <taxon>Tetractinellida</taxon>
        <taxon>Astrophorina</taxon>
        <taxon>Geodiidae</taxon>
        <taxon>Geodia</taxon>
    </lineage>
</organism>
<dbReference type="InterPro" id="IPR039421">
    <property type="entry name" value="Type_1_exporter"/>
</dbReference>
<name>A0AA35TQB2_GEOBA</name>
<dbReference type="InterPro" id="IPR036640">
    <property type="entry name" value="ABC1_TM_sf"/>
</dbReference>
<evidence type="ECO:0000256" key="7">
    <source>
        <dbReference type="ARBA" id="ARBA00022989"/>
    </source>
</evidence>
<protein>
    <submittedName>
        <fullName evidence="14">Multidrug export ATP-binding/permease protein YgaD</fullName>
    </submittedName>
</protein>
<evidence type="ECO:0000256" key="9">
    <source>
        <dbReference type="ARBA" id="ARBA00024363"/>
    </source>
</evidence>
<dbReference type="GO" id="GO:0005886">
    <property type="term" value="C:plasma membrane"/>
    <property type="evidence" value="ECO:0007669"/>
    <property type="project" value="UniProtKB-SubCell"/>
</dbReference>
<feature type="transmembrane region" description="Helical" evidence="11">
    <location>
        <begin position="188"/>
        <end position="207"/>
    </location>
</feature>
<dbReference type="SUPFAM" id="SSF52540">
    <property type="entry name" value="P-loop containing nucleoside triphosphate hydrolases"/>
    <property type="match status" value="1"/>
</dbReference>
<dbReference type="PROSITE" id="PS50893">
    <property type="entry name" value="ABC_TRANSPORTER_2"/>
    <property type="match status" value="1"/>
</dbReference>
<evidence type="ECO:0000313" key="14">
    <source>
        <dbReference type="EMBL" id="CAI8052052.1"/>
    </source>
</evidence>
<dbReference type="Gene3D" id="1.20.1560.10">
    <property type="entry name" value="ABC transporter type 1, transmembrane domain"/>
    <property type="match status" value="1"/>
</dbReference>
<evidence type="ECO:0000313" key="15">
    <source>
        <dbReference type="Proteomes" id="UP001174909"/>
    </source>
</evidence>
<dbReference type="EMBL" id="CASHTH010003981">
    <property type="protein sequence ID" value="CAI8052052.1"/>
    <property type="molecule type" value="Genomic_DNA"/>
</dbReference>
<keyword evidence="5" id="KW-0547">Nucleotide-binding</keyword>
<feature type="domain" description="ABC transporter" evidence="12">
    <location>
        <begin position="321"/>
        <end position="565"/>
    </location>
</feature>
<feature type="transmembrane region" description="Helical" evidence="11">
    <location>
        <begin position="158"/>
        <end position="182"/>
    </location>
</feature>
<dbReference type="InterPro" id="IPR003593">
    <property type="entry name" value="AAA+_ATPase"/>
</dbReference>
<keyword evidence="7 11" id="KW-1133">Transmembrane helix</keyword>
<dbReference type="InterPro" id="IPR027417">
    <property type="entry name" value="P-loop_NTPase"/>
</dbReference>
<dbReference type="GO" id="GO:0005524">
    <property type="term" value="F:ATP binding"/>
    <property type="evidence" value="ECO:0007669"/>
    <property type="project" value="UniProtKB-KW"/>
</dbReference>
<dbReference type="PROSITE" id="PS00211">
    <property type="entry name" value="ABC_TRANSPORTER_1"/>
    <property type="match status" value="1"/>
</dbReference>
<keyword evidence="3" id="KW-1003">Cell membrane</keyword>
<dbReference type="InterPro" id="IPR011527">
    <property type="entry name" value="ABC1_TM_dom"/>
</dbReference>
<keyword evidence="15" id="KW-1185">Reference proteome</keyword>
<dbReference type="PANTHER" id="PTHR24221:SF654">
    <property type="entry name" value="ATP-BINDING CASSETTE SUB-FAMILY B MEMBER 6"/>
    <property type="match status" value="1"/>
</dbReference>
<evidence type="ECO:0000256" key="8">
    <source>
        <dbReference type="ARBA" id="ARBA00023136"/>
    </source>
</evidence>
<feature type="domain" description="ABC transmembrane type-1" evidence="13">
    <location>
        <begin position="49"/>
        <end position="315"/>
    </location>
</feature>
<dbReference type="SMART" id="SM00382">
    <property type="entry name" value="AAA"/>
    <property type="match status" value="1"/>
</dbReference>
<dbReference type="SUPFAM" id="SSF90123">
    <property type="entry name" value="ABC transporter transmembrane region"/>
    <property type="match status" value="1"/>
</dbReference>
<evidence type="ECO:0000256" key="11">
    <source>
        <dbReference type="SAM" id="Phobius"/>
    </source>
</evidence>
<dbReference type="CDD" id="cd07346">
    <property type="entry name" value="ABC_6TM_exporters"/>
    <property type="match status" value="1"/>
</dbReference>
<dbReference type="PROSITE" id="PS50929">
    <property type="entry name" value="ABC_TM1F"/>
    <property type="match status" value="1"/>
</dbReference>
<evidence type="ECO:0000256" key="5">
    <source>
        <dbReference type="ARBA" id="ARBA00022741"/>
    </source>
</evidence>
<dbReference type="GO" id="GO:0140359">
    <property type="term" value="F:ABC-type transporter activity"/>
    <property type="evidence" value="ECO:0007669"/>
    <property type="project" value="InterPro"/>
</dbReference>
<feature type="compositionally biased region" description="Polar residues" evidence="10">
    <location>
        <begin position="1"/>
        <end position="13"/>
    </location>
</feature>
<dbReference type="AlphaFoldDB" id="A0AA35TQB2"/>
<proteinExistence type="inferred from homology"/>
<accession>A0AA35TQB2</accession>
<dbReference type="InterPro" id="IPR017871">
    <property type="entry name" value="ABC_transporter-like_CS"/>
</dbReference>
<evidence type="ECO:0000256" key="6">
    <source>
        <dbReference type="ARBA" id="ARBA00022840"/>
    </source>
</evidence>
<feature type="transmembrane region" description="Helical" evidence="11">
    <location>
        <begin position="255"/>
        <end position="280"/>
    </location>
</feature>
<evidence type="ECO:0000256" key="3">
    <source>
        <dbReference type="ARBA" id="ARBA00022475"/>
    </source>
</evidence>
<comment type="caution">
    <text evidence="14">The sequence shown here is derived from an EMBL/GenBank/DDBJ whole genome shotgun (WGS) entry which is preliminary data.</text>
</comment>
<dbReference type="GO" id="GO:0034040">
    <property type="term" value="F:ATPase-coupled lipid transmembrane transporter activity"/>
    <property type="evidence" value="ECO:0007669"/>
    <property type="project" value="TreeGrafter"/>
</dbReference>
<evidence type="ECO:0000256" key="10">
    <source>
        <dbReference type="SAM" id="MobiDB-lite"/>
    </source>
</evidence>
<keyword evidence="8 11" id="KW-0472">Membrane</keyword>
<sequence length="569" mass="61497">MSVHSPASGTRTRNPGALDGPNKARPSVSRASLRRVLATIIWPRRWLLLLGLLLIGINKLAGLVIPWSSKVLIDDVIGRQNTSLLPLLLVAVGGAVLMQSASSFLQTRLLSVQAQHLIATLRGRVQRHLLRLPVAFFDDNQTGALVSRVMRDVEGVRNLIGTGLGHLVGGALTAVVVMILMLRISVPMTLFTLVPIALFGALAGRAFKAIRPIFRERGAINAEGFHAETHEDGVFARGVQRIFDNVRKSLTATSLLTSGGVLIMGLSAVLIMGVGASLILRDAMTVGDFVAFSLYLGVMIAPIMQMTRIGTEVTEAFAGLDRTEELLANPPEGHDRTARYREDQAVLHDVSLRAAAGTMTALVGTSGSGKTTIAGLAASFLVPDSGVVTVDGHDLTTVTLDSYRSQLGVVLQDEFLFEGTIRDNVLFARPDAGEEALRRAVRAAHVDEFTDRFDEGLETLIGERGVKLSGGQRQRVALARAMLADPRVLILDEATSNLDTESEALIQQSLAELMVGRTTLVIAHRLSTIRRADQILVVEEGRIVERGTHDQLIAADGRYRTLYEYQARI</sequence>
<dbReference type="InterPro" id="IPR003439">
    <property type="entry name" value="ABC_transporter-like_ATP-bd"/>
</dbReference>
<evidence type="ECO:0000259" key="12">
    <source>
        <dbReference type="PROSITE" id="PS50893"/>
    </source>
</evidence>
<evidence type="ECO:0000256" key="1">
    <source>
        <dbReference type="ARBA" id="ARBA00004651"/>
    </source>
</evidence>
<dbReference type="Pfam" id="PF00664">
    <property type="entry name" value="ABC_membrane"/>
    <property type="match status" value="2"/>
</dbReference>
<comment type="subcellular location">
    <subcellularLocation>
        <location evidence="1">Cell membrane</location>
        <topology evidence="1">Multi-pass membrane protein</topology>
    </subcellularLocation>
</comment>
<dbReference type="FunFam" id="3.40.50.300:FF:000221">
    <property type="entry name" value="Multidrug ABC transporter ATP-binding protein"/>
    <property type="match status" value="1"/>
</dbReference>
<reference evidence="14" key="1">
    <citation type="submission" date="2023-03" db="EMBL/GenBank/DDBJ databases">
        <authorList>
            <person name="Steffen K."/>
            <person name="Cardenas P."/>
        </authorList>
    </citation>
    <scope>NUCLEOTIDE SEQUENCE</scope>
</reference>
<dbReference type="GO" id="GO:0016887">
    <property type="term" value="F:ATP hydrolysis activity"/>
    <property type="evidence" value="ECO:0007669"/>
    <property type="project" value="InterPro"/>
</dbReference>
<comment type="similarity">
    <text evidence="9">Belongs to the ABC transporter superfamily. ABCB family. Heavy Metal importer (TC 3.A.1.210) subfamily.</text>
</comment>
<evidence type="ECO:0000259" key="13">
    <source>
        <dbReference type="PROSITE" id="PS50929"/>
    </source>
</evidence>
<dbReference type="Pfam" id="PF00005">
    <property type="entry name" value="ABC_tran"/>
    <property type="match status" value="1"/>
</dbReference>
<dbReference type="PANTHER" id="PTHR24221">
    <property type="entry name" value="ATP-BINDING CASSETTE SUB-FAMILY B"/>
    <property type="match status" value="1"/>
</dbReference>
<dbReference type="Proteomes" id="UP001174909">
    <property type="component" value="Unassembled WGS sequence"/>
</dbReference>
<feature type="transmembrane region" description="Helical" evidence="11">
    <location>
        <begin position="286"/>
        <end position="304"/>
    </location>
</feature>
<evidence type="ECO:0000256" key="4">
    <source>
        <dbReference type="ARBA" id="ARBA00022692"/>
    </source>
</evidence>
<dbReference type="Gene3D" id="3.40.50.300">
    <property type="entry name" value="P-loop containing nucleotide triphosphate hydrolases"/>
    <property type="match status" value="1"/>
</dbReference>
<keyword evidence="4 11" id="KW-0812">Transmembrane</keyword>
<keyword evidence="6 14" id="KW-0067">ATP-binding</keyword>
<evidence type="ECO:0000256" key="2">
    <source>
        <dbReference type="ARBA" id="ARBA00022448"/>
    </source>
</evidence>
<feature type="transmembrane region" description="Helical" evidence="11">
    <location>
        <begin position="85"/>
        <end position="105"/>
    </location>
</feature>